<evidence type="ECO:0000256" key="3">
    <source>
        <dbReference type="ARBA" id="ARBA00022692"/>
    </source>
</evidence>
<feature type="signal peptide" evidence="7">
    <location>
        <begin position="1"/>
        <end position="23"/>
    </location>
</feature>
<evidence type="ECO:0000313" key="10">
    <source>
        <dbReference type="Proteomes" id="UP000069654"/>
    </source>
</evidence>
<dbReference type="Proteomes" id="UP000069654">
    <property type="component" value="Unassembled WGS sequence"/>
</dbReference>
<keyword evidence="2" id="KW-1003">Cell membrane</keyword>
<feature type="transmembrane region" description="Helical" evidence="6">
    <location>
        <begin position="68"/>
        <end position="90"/>
    </location>
</feature>
<keyword evidence="7" id="KW-0732">Signal</keyword>
<feature type="transmembrane region" description="Helical" evidence="6">
    <location>
        <begin position="283"/>
        <end position="305"/>
    </location>
</feature>
<dbReference type="EMBL" id="BCTB01000046">
    <property type="protein sequence ID" value="GAT16508.1"/>
    <property type="molecule type" value="Genomic_DNA"/>
</dbReference>
<comment type="caution">
    <text evidence="9">The sequence shown here is derived from an EMBL/GenBank/DDBJ whole genome shotgun (WGS) entry which is preliminary data.</text>
</comment>
<dbReference type="PANTHER" id="PTHR34820">
    <property type="entry name" value="INNER MEMBRANE PROTEIN YEBZ"/>
    <property type="match status" value="1"/>
</dbReference>
<evidence type="ECO:0000256" key="5">
    <source>
        <dbReference type="ARBA" id="ARBA00023136"/>
    </source>
</evidence>
<keyword evidence="3 6" id="KW-0812">Transmembrane</keyword>
<reference evidence="10" key="2">
    <citation type="submission" date="2016-02" db="EMBL/GenBank/DDBJ databases">
        <title>Draft genome sequence of five rapidly growing Mycobacterium species.</title>
        <authorList>
            <person name="Katahira K."/>
            <person name="Gotou Y."/>
            <person name="Iida K."/>
            <person name="Ogura Y."/>
            <person name="Hayashi T."/>
        </authorList>
    </citation>
    <scope>NUCLEOTIDE SEQUENCE [LARGE SCALE GENOMIC DNA]</scope>
    <source>
        <strain evidence="10">JCM6362</strain>
    </source>
</reference>
<dbReference type="GO" id="GO:0005886">
    <property type="term" value="C:plasma membrane"/>
    <property type="evidence" value="ECO:0007669"/>
    <property type="project" value="UniProtKB-SubCell"/>
</dbReference>
<organism evidence="9 10">
    <name type="scientific">Mycolicibacterium thermoresistibile</name>
    <name type="common">Mycobacterium thermoresistibile</name>
    <dbReference type="NCBI Taxonomy" id="1797"/>
    <lineage>
        <taxon>Bacteria</taxon>
        <taxon>Bacillati</taxon>
        <taxon>Actinomycetota</taxon>
        <taxon>Actinomycetes</taxon>
        <taxon>Mycobacteriales</taxon>
        <taxon>Mycobacteriaceae</taxon>
        <taxon>Mycolicibacterium</taxon>
    </lineage>
</organism>
<evidence type="ECO:0000256" key="1">
    <source>
        <dbReference type="ARBA" id="ARBA00004651"/>
    </source>
</evidence>
<accession>A0A117IN95</accession>
<feature type="transmembrane region" description="Helical" evidence="6">
    <location>
        <begin position="242"/>
        <end position="262"/>
    </location>
</feature>
<evidence type="ECO:0000256" key="2">
    <source>
        <dbReference type="ARBA" id="ARBA00022475"/>
    </source>
</evidence>
<sequence length="307" mass="30903">MSRLRAAAVGVLLVAAATAAAWAVAFPQVVPATAATRALADCAAVVTLGLAVVPLLDTGRRRGELARTAAGPLAVSAGCWLLAEVVRLAVQGAQLVGVPVWRLRTSTVVEYATVTAAGRSALLSIAAAATVAGLALAAHRRSAAWMVAIGAAAAGMLARTLTGHLAASPVGGAAVAVHALAAALWCGVLAALVLTVAHRGRWARVLPRFSQVSLWCVIVLLVCGVAGAAVTLASPAALFDTGYGRVLSGKIAVTVALIGLAWRNRTGWVPAARAHRTTAEVSTARSLTELALMTVALTFAAVLTVTG</sequence>
<keyword evidence="5 6" id="KW-0472">Membrane</keyword>
<feature type="transmembrane region" description="Helical" evidence="6">
    <location>
        <begin position="35"/>
        <end position="56"/>
    </location>
</feature>
<feature type="transmembrane region" description="Helical" evidence="6">
    <location>
        <begin position="209"/>
        <end position="230"/>
    </location>
</feature>
<proteinExistence type="predicted"/>
<evidence type="ECO:0000313" key="9">
    <source>
        <dbReference type="EMBL" id="GAT16508.1"/>
    </source>
</evidence>
<comment type="subcellular location">
    <subcellularLocation>
        <location evidence="1">Cell membrane</location>
        <topology evidence="1">Multi-pass membrane protein</topology>
    </subcellularLocation>
</comment>
<dbReference type="GO" id="GO:0006825">
    <property type="term" value="P:copper ion transport"/>
    <property type="evidence" value="ECO:0007669"/>
    <property type="project" value="InterPro"/>
</dbReference>
<feature type="transmembrane region" description="Helical" evidence="6">
    <location>
        <begin position="173"/>
        <end position="197"/>
    </location>
</feature>
<evidence type="ECO:0000256" key="7">
    <source>
        <dbReference type="SAM" id="SignalP"/>
    </source>
</evidence>
<reference evidence="9 10" key="1">
    <citation type="journal article" date="2016" name="Genome Announc.">
        <title>Draft Genome Sequences of Five Rapidly Growing Mycobacterium Species, M. thermoresistibile, M. fortuitum subsp. acetamidolyticum, M. canariasense, M. brisbanense, and M. novocastrense.</title>
        <authorList>
            <person name="Katahira K."/>
            <person name="Ogura Y."/>
            <person name="Gotoh Y."/>
            <person name="Hayashi T."/>
        </authorList>
    </citation>
    <scope>NUCLEOTIDE SEQUENCE [LARGE SCALE GENOMIC DNA]</scope>
    <source>
        <strain evidence="9 10">JCM6362</strain>
    </source>
</reference>
<dbReference type="STRING" id="1797.RMCT_3477"/>
<dbReference type="PANTHER" id="PTHR34820:SF4">
    <property type="entry name" value="INNER MEMBRANE PROTEIN YEBZ"/>
    <property type="match status" value="1"/>
</dbReference>
<dbReference type="OMA" id="RPITGHM"/>
<dbReference type="RefSeq" id="WP_003924264.1">
    <property type="nucleotide sequence ID" value="NZ_BCTB01000046.1"/>
</dbReference>
<protein>
    <submittedName>
        <fullName evidence="9">Copper resistance D domain-containing protein</fullName>
    </submittedName>
</protein>
<evidence type="ECO:0000256" key="4">
    <source>
        <dbReference type="ARBA" id="ARBA00022989"/>
    </source>
</evidence>
<evidence type="ECO:0000256" key="6">
    <source>
        <dbReference type="SAM" id="Phobius"/>
    </source>
</evidence>
<keyword evidence="4 6" id="KW-1133">Transmembrane helix</keyword>
<dbReference type="AlphaFoldDB" id="A0A117IN95"/>
<name>A0A117IN95_MYCTH</name>
<feature type="transmembrane region" description="Helical" evidence="6">
    <location>
        <begin position="143"/>
        <end position="161"/>
    </location>
</feature>
<dbReference type="Pfam" id="PF05425">
    <property type="entry name" value="CopD"/>
    <property type="match status" value="1"/>
</dbReference>
<dbReference type="InterPro" id="IPR008457">
    <property type="entry name" value="Cu-R_CopD_dom"/>
</dbReference>
<feature type="domain" description="Copper resistance protein D" evidence="8">
    <location>
        <begin position="203"/>
        <end position="303"/>
    </location>
</feature>
<evidence type="ECO:0000259" key="8">
    <source>
        <dbReference type="Pfam" id="PF05425"/>
    </source>
</evidence>
<dbReference type="InterPro" id="IPR032694">
    <property type="entry name" value="CopC/D"/>
</dbReference>
<feature type="transmembrane region" description="Helical" evidence="6">
    <location>
        <begin position="110"/>
        <end position="136"/>
    </location>
</feature>
<feature type="chain" id="PRO_5038993457" evidence="7">
    <location>
        <begin position="24"/>
        <end position="307"/>
    </location>
</feature>
<gene>
    <name evidence="9" type="ORF">RMCT_3477</name>
</gene>